<feature type="transmembrane region" description="Helical" evidence="1">
    <location>
        <begin position="117"/>
        <end position="137"/>
    </location>
</feature>
<feature type="transmembrane region" description="Helical" evidence="1">
    <location>
        <begin position="68"/>
        <end position="96"/>
    </location>
</feature>
<evidence type="ECO:0000313" key="2">
    <source>
        <dbReference type="EMBL" id="GAA2155444.1"/>
    </source>
</evidence>
<reference evidence="3" key="1">
    <citation type="journal article" date="2019" name="Int. J. Syst. Evol. Microbiol.">
        <title>The Global Catalogue of Microorganisms (GCM) 10K type strain sequencing project: providing services to taxonomists for standard genome sequencing and annotation.</title>
        <authorList>
            <consortium name="The Broad Institute Genomics Platform"/>
            <consortium name="The Broad Institute Genome Sequencing Center for Infectious Disease"/>
            <person name="Wu L."/>
            <person name="Ma J."/>
        </authorList>
    </citation>
    <scope>NUCLEOTIDE SEQUENCE [LARGE SCALE GENOMIC DNA]</scope>
    <source>
        <strain evidence="3">JCM 16022</strain>
    </source>
</reference>
<protein>
    <recommendedName>
        <fullName evidence="4">Integral membrane protein</fullName>
    </recommendedName>
</protein>
<dbReference type="RefSeq" id="WP_344157459.1">
    <property type="nucleotide sequence ID" value="NZ_BAAAQR010000017.1"/>
</dbReference>
<dbReference type="EMBL" id="BAAAQR010000017">
    <property type="protein sequence ID" value="GAA2155444.1"/>
    <property type="molecule type" value="Genomic_DNA"/>
</dbReference>
<feature type="transmembrane region" description="Helical" evidence="1">
    <location>
        <begin position="6"/>
        <end position="23"/>
    </location>
</feature>
<evidence type="ECO:0008006" key="4">
    <source>
        <dbReference type="Google" id="ProtNLM"/>
    </source>
</evidence>
<dbReference type="Proteomes" id="UP001501771">
    <property type="component" value="Unassembled WGS sequence"/>
</dbReference>
<accession>A0ABP5LWM2</accession>
<sequence length="141" mass="14987">MSTQVIVYILTALAAVVIVLTRLRLRQETGGAGRFQVGRRLVDVHTTAGVLALVTWLLFLVADSDSPLGGGAVGIVALAFWWIVVVAGLLILVRWLPSHGRHAQSATEDTWSEGPGLSVLAHVGMLVGVSVFTWAYLTSAV</sequence>
<keyword evidence="1" id="KW-0812">Transmembrane</keyword>
<organism evidence="2 3">
    <name type="scientific">Nocardioides koreensis</name>
    <dbReference type="NCBI Taxonomy" id="433651"/>
    <lineage>
        <taxon>Bacteria</taxon>
        <taxon>Bacillati</taxon>
        <taxon>Actinomycetota</taxon>
        <taxon>Actinomycetes</taxon>
        <taxon>Propionibacteriales</taxon>
        <taxon>Nocardioidaceae</taxon>
        <taxon>Nocardioides</taxon>
    </lineage>
</organism>
<proteinExistence type="predicted"/>
<gene>
    <name evidence="2" type="ORF">GCM10009844_42550</name>
</gene>
<keyword evidence="3" id="KW-1185">Reference proteome</keyword>
<keyword evidence="1" id="KW-0472">Membrane</keyword>
<evidence type="ECO:0000256" key="1">
    <source>
        <dbReference type="SAM" id="Phobius"/>
    </source>
</evidence>
<name>A0ABP5LWM2_9ACTN</name>
<feature type="transmembrane region" description="Helical" evidence="1">
    <location>
        <begin position="44"/>
        <end position="62"/>
    </location>
</feature>
<evidence type="ECO:0000313" key="3">
    <source>
        <dbReference type="Proteomes" id="UP001501771"/>
    </source>
</evidence>
<comment type="caution">
    <text evidence="2">The sequence shown here is derived from an EMBL/GenBank/DDBJ whole genome shotgun (WGS) entry which is preliminary data.</text>
</comment>
<keyword evidence="1" id="KW-1133">Transmembrane helix</keyword>